<organism evidence="6 7">
    <name type="scientific">Rhodocyclus tenuis</name>
    <name type="common">Rhodospirillum tenue</name>
    <dbReference type="NCBI Taxonomy" id="1066"/>
    <lineage>
        <taxon>Bacteria</taxon>
        <taxon>Pseudomonadati</taxon>
        <taxon>Pseudomonadota</taxon>
        <taxon>Betaproteobacteria</taxon>
        <taxon>Rhodocyclales</taxon>
        <taxon>Rhodocyclaceae</taxon>
        <taxon>Rhodocyclus</taxon>
    </lineage>
</organism>
<dbReference type="InterPro" id="IPR014710">
    <property type="entry name" value="RmlC-like_jellyroll"/>
</dbReference>
<name>A0A6L5JVC1_RHOTE</name>
<feature type="domain" description="HTH crp-type" evidence="5">
    <location>
        <begin position="152"/>
        <end position="225"/>
    </location>
</feature>
<dbReference type="AlphaFoldDB" id="A0A6L5JVC1"/>
<dbReference type="InterPro" id="IPR036390">
    <property type="entry name" value="WH_DNA-bd_sf"/>
</dbReference>
<dbReference type="InterPro" id="IPR036388">
    <property type="entry name" value="WH-like_DNA-bd_sf"/>
</dbReference>
<dbReference type="PANTHER" id="PTHR24567:SF26">
    <property type="entry name" value="REGULATORY PROTEIN YEIL"/>
    <property type="match status" value="1"/>
</dbReference>
<sequence>MSFSDTELGLIKSAPLLGEVPAHVVNAAVAAQLGEQLLLPPDTVFLKAGQRQTGLWVIAHGTIETFIVDAAGREKILDFAAIGGTLGEESLFGDRPLQYTARSLTQAAVLQLPETLVAEWMERYPPFARRLTALIAERIDYLGRDVLTFCTKKATARLVCYLVCHFNQTPASPDGTHSLHLAIPRNKLASRLSISDSHLSRAFRELEEASLIVRQGRGYFIPDVAALSQYVCPAGCDF</sequence>
<evidence type="ECO:0000256" key="2">
    <source>
        <dbReference type="ARBA" id="ARBA00023125"/>
    </source>
</evidence>
<gene>
    <name evidence="6" type="ORF">GHK24_01725</name>
</gene>
<dbReference type="OrthoDB" id="892842at2"/>
<keyword evidence="2" id="KW-0238">DNA-binding</keyword>
<dbReference type="Pfam" id="PF00027">
    <property type="entry name" value="cNMP_binding"/>
    <property type="match status" value="1"/>
</dbReference>
<keyword evidence="1" id="KW-0805">Transcription regulation</keyword>
<accession>A0A6L5JVC1</accession>
<dbReference type="PROSITE" id="PS50042">
    <property type="entry name" value="CNMP_BINDING_3"/>
    <property type="match status" value="1"/>
</dbReference>
<dbReference type="GO" id="GO:0003677">
    <property type="term" value="F:DNA binding"/>
    <property type="evidence" value="ECO:0007669"/>
    <property type="project" value="UniProtKB-KW"/>
</dbReference>
<comment type="caution">
    <text evidence="6">The sequence shown here is derived from an EMBL/GenBank/DDBJ whole genome shotgun (WGS) entry which is preliminary data.</text>
</comment>
<dbReference type="InterPro" id="IPR012318">
    <property type="entry name" value="HTH_CRP"/>
</dbReference>
<dbReference type="InterPro" id="IPR000595">
    <property type="entry name" value="cNMP-bd_dom"/>
</dbReference>
<evidence type="ECO:0000259" key="4">
    <source>
        <dbReference type="PROSITE" id="PS50042"/>
    </source>
</evidence>
<evidence type="ECO:0000313" key="6">
    <source>
        <dbReference type="EMBL" id="MQY50500.1"/>
    </source>
</evidence>
<dbReference type="PANTHER" id="PTHR24567">
    <property type="entry name" value="CRP FAMILY TRANSCRIPTIONAL REGULATORY PROTEIN"/>
    <property type="match status" value="1"/>
</dbReference>
<protein>
    <submittedName>
        <fullName evidence="6">Cyclic nucleotide-binding domain-containing protein</fullName>
    </submittedName>
</protein>
<evidence type="ECO:0000259" key="5">
    <source>
        <dbReference type="PROSITE" id="PS51063"/>
    </source>
</evidence>
<dbReference type="PROSITE" id="PS51063">
    <property type="entry name" value="HTH_CRP_2"/>
    <property type="match status" value="1"/>
</dbReference>
<dbReference type="GO" id="GO:0003700">
    <property type="term" value="F:DNA-binding transcription factor activity"/>
    <property type="evidence" value="ECO:0007669"/>
    <property type="project" value="TreeGrafter"/>
</dbReference>
<proteinExistence type="predicted"/>
<dbReference type="Pfam" id="PF13545">
    <property type="entry name" value="HTH_Crp_2"/>
    <property type="match status" value="1"/>
</dbReference>
<feature type="domain" description="Cyclic nucleotide-binding" evidence="4">
    <location>
        <begin position="16"/>
        <end position="138"/>
    </location>
</feature>
<dbReference type="InterPro" id="IPR050397">
    <property type="entry name" value="Env_Response_Regulators"/>
</dbReference>
<evidence type="ECO:0000256" key="1">
    <source>
        <dbReference type="ARBA" id="ARBA00023015"/>
    </source>
</evidence>
<dbReference type="SUPFAM" id="SSF51206">
    <property type="entry name" value="cAMP-binding domain-like"/>
    <property type="match status" value="1"/>
</dbReference>
<evidence type="ECO:0000256" key="3">
    <source>
        <dbReference type="ARBA" id="ARBA00023163"/>
    </source>
</evidence>
<dbReference type="Proteomes" id="UP000480275">
    <property type="component" value="Unassembled WGS sequence"/>
</dbReference>
<dbReference type="InterPro" id="IPR018490">
    <property type="entry name" value="cNMP-bd_dom_sf"/>
</dbReference>
<dbReference type="Gene3D" id="2.60.120.10">
    <property type="entry name" value="Jelly Rolls"/>
    <property type="match status" value="1"/>
</dbReference>
<dbReference type="EMBL" id="WIXJ01000001">
    <property type="protein sequence ID" value="MQY50500.1"/>
    <property type="molecule type" value="Genomic_DNA"/>
</dbReference>
<dbReference type="SUPFAM" id="SSF46785">
    <property type="entry name" value="Winged helix' DNA-binding domain"/>
    <property type="match status" value="1"/>
</dbReference>
<dbReference type="GO" id="GO:0005829">
    <property type="term" value="C:cytosol"/>
    <property type="evidence" value="ECO:0007669"/>
    <property type="project" value="TreeGrafter"/>
</dbReference>
<dbReference type="CDD" id="cd00038">
    <property type="entry name" value="CAP_ED"/>
    <property type="match status" value="1"/>
</dbReference>
<reference evidence="6 7" key="1">
    <citation type="submission" date="2019-10" db="EMBL/GenBank/DDBJ databases">
        <title>Whole-genome sequence of the purple nonsulfur photosynthetic bacterium Rhodocyclus tenuis.</title>
        <authorList>
            <person name="Kyndt J.A."/>
            <person name="Meyer T.E."/>
        </authorList>
    </citation>
    <scope>NUCLEOTIDE SEQUENCE [LARGE SCALE GENOMIC DNA]</scope>
    <source>
        <strain evidence="6 7">DSM 110</strain>
    </source>
</reference>
<evidence type="ECO:0000313" key="7">
    <source>
        <dbReference type="Proteomes" id="UP000480275"/>
    </source>
</evidence>
<dbReference type="Gene3D" id="1.10.10.10">
    <property type="entry name" value="Winged helix-like DNA-binding domain superfamily/Winged helix DNA-binding domain"/>
    <property type="match status" value="1"/>
</dbReference>
<keyword evidence="3" id="KW-0804">Transcription</keyword>